<keyword evidence="1" id="KW-0732">Signal</keyword>
<evidence type="ECO:0000256" key="1">
    <source>
        <dbReference type="SAM" id="SignalP"/>
    </source>
</evidence>
<protein>
    <submittedName>
        <fullName evidence="2">Uncharacterized protein</fullName>
    </submittedName>
</protein>
<evidence type="ECO:0000313" key="2">
    <source>
        <dbReference type="EMBL" id="JAT09443.1"/>
    </source>
</evidence>
<feature type="signal peptide" evidence="1">
    <location>
        <begin position="1"/>
        <end position="30"/>
    </location>
</feature>
<feature type="chain" id="PRO_5008586474" evidence="1">
    <location>
        <begin position="31"/>
        <end position="204"/>
    </location>
</feature>
<name>A0A1B6KDC2_9HEMI</name>
<gene>
    <name evidence="2" type="ORF">g.32033</name>
</gene>
<reference evidence="2" key="1">
    <citation type="submission" date="2015-11" db="EMBL/GenBank/DDBJ databases">
        <title>De novo transcriptome assembly of four potential Pierce s Disease insect vectors from Arizona vineyards.</title>
        <authorList>
            <person name="Tassone E.E."/>
        </authorList>
    </citation>
    <scope>NUCLEOTIDE SEQUENCE</scope>
</reference>
<dbReference type="EMBL" id="GEBQ01030534">
    <property type="protein sequence ID" value="JAT09443.1"/>
    <property type="molecule type" value="Transcribed_RNA"/>
</dbReference>
<sequence>MGELTVMVNMSFKVFIVCVFLACIVENVSAVNCCSEKIIQNIFKLNNCTGDVLEKLYQMGPFEHCLVPKIDMLSTIRCIDGFTSEPCNGSANASFTLRFYDKSIPPRTINYRIQEQKCGHIKNIHTATFEGNSEVFFLSIGPYTACYYRCKQGGKEAPEAGGCIVAKNHPLDNQTLHAAINKCEKNLEEVELFQTFRHLKDYSN</sequence>
<organism evidence="2">
    <name type="scientific">Graphocephala atropunctata</name>
    <dbReference type="NCBI Taxonomy" id="36148"/>
    <lineage>
        <taxon>Eukaryota</taxon>
        <taxon>Metazoa</taxon>
        <taxon>Ecdysozoa</taxon>
        <taxon>Arthropoda</taxon>
        <taxon>Hexapoda</taxon>
        <taxon>Insecta</taxon>
        <taxon>Pterygota</taxon>
        <taxon>Neoptera</taxon>
        <taxon>Paraneoptera</taxon>
        <taxon>Hemiptera</taxon>
        <taxon>Auchenorrhyncha</taxon>
        <taxon>Membracoidea</taxon>
        <taxon>Cicadellidae</taxon>
        <taxon>Cicadellinae</taxon>
        <taxon>Cicadellini</taxon>
        <taxon>Graphocephala</taxon>
    </lineage>
</organism>
<proteinExistence type="predicted"/>
<accession>A0A1B6KDC2</accession>
<dbReference type="AlphaFoldDB" id="A0A1B6KDC2"/>